<dbReference type="EMBL" id="JAUSUL010000002">
    <property type="protein sequence ID" value="MDQ0316313.1"/>
    <property type="molecule type" value="Genomic_DNA"/>
</dbReference>
<dbReference type="PROSITE" id="PS51257">
    <property type="entry name" value="PROKAR_LIPOPROTEIN"/>
    <property type="match status" value="1"/>
</dbReference>
<organism evidence="2 3">
    <name type="scientific">Amorphus orientalis</name>
    <dbReference type="NCBI Taxonomy" id="649198"/>
    <lineage>
        <taxon>Bacteria</taxon>
        <taxon>Pseudomonadati</taxon>
        <taxon>Pseudomonadota</taxon>
        <taxon>Alphaproteobacteria</taxon>
        <taxon>Hyphomicrobiales</taxon>
        <taxon>Amorphaceae</taxon>
        <taxon>Amorphus</taxon>
    </lineage>
</organism>
<evidence type="ECO:0000256" key="1">
    <source>
        <dbReference type="SAM" id="SignalP"/>
    </source>
</evidence>
<gene>
    <name evidence="2" type="ORF">J2S73_002770</name>
</gene>
<feature type="chain" id="PRO_5041994980" evidence="1">
    <location>
        <begin position="19"/>
        <end position="85"/>
    </location>
</feature>
<dbReference type="RefSeq" id="WP_306886139.1">
    <property type="nucleotide sequence ID" value="NZ_JAUSUL010000002.1"/>
</dbReference>
<dbReference type="AlphaFoldDB" id="A0AAE3VQI5"/>
<sequence>MKVLVIAAIMATSLAACSSYSTSDRALAGGAIGGASGAAIGAAAGGSTGAALAGGAIGAGAGALAGAATTPKACRDRYGRAVACP</sequence>
<evidence type="ECO:0000313" key="2">
    <source>
        <dbReference type="EMBL" id="MDQ0316313.1"/>
    </source>
</evidence>
<keyword evidence="1" id="KW-0732">Signal</keyword>
<feature type="signal peptide" evidence="1">
    <location>
        <begin position="1"/>
        <end position="18"/>
    </location>
</feature>
<keyword evidence="3" id="KW-1185">Reference proteome</keyword>
<dbReference type="Proteomes" id="UP001229244">
    <property type="component" value="Unassembled WGS sequence"/>
</dbReference>
<accession>A0AAE3VQI5</accession>
<evidence type="ECO:0000313" key="3">
    <source>
        <dbReference type="Proteomes" id="UP001229244"/>
    </source>
</evidence>
<protein>
    <submittedName>
        <fullName evidence="2">Membrane protein</fullName>
    </submittedName>
</protein>
<proteinExistence type="predicted"/>
<reference evidence="2" key="1">
    <citation type="submission" date="2023-07" db="EMBL/GenBank/DDBJ databases">
        <title>Genomic Encyclopedia of Type Strains, Phase IV (KMG-IV): sequencing the most valuable type-strain genomes for metagenomic binning, comparative biology and taxonomic classification.</title>
        <authorList>
            <person name="Goeker M."/>
        </authorList>
    </citation>
    <scope>NUCLEOTIDE SEQUENCE</scope>
    <source>
        <strain evidence="2">DSM 21202</strain>
    </source>
</reference>
<name>A0AAE3VQI5_9HYPH</name>
<comment type="caution">
    <text evidence="2">The sequence shown here is derived from an EMBL/GenBank/DDBJ whole genome shotgun (WGS) entry which is preliminary data.</text>
</comment>